<keyword evidence="5" id="KW-1185">Reference proteome</keyword>
<dbReference type="InterPro" id="IPR000030">
    <property type="entry name" value="PPE_dom"/>
</dbReference>
<name>D5P6C3_9MYCO</name>
<dbReference type="FunFam" id="1.20.1260.20:FF:000001">
    <property type="entry name" value="PPE family protein PPE41"/>
    <property type="match status" value="1"/>
</dbReference>
<proteinExistence type="inferred from homology"/>
<organism evidence="4 5">
    <name type="scientific">Mycobacterium parascrofulaceum ATCC BAA-614</name>
    <dbReference type="NCBI Taxonomy" id="525368"/>
    <lineage>
        <taxon>Bacteria</taxon>
        <taxon>Bacillati</taxon>
        <taxon>Actinomycetota</taxon>
        <taxon>Actinomycetes</taxon>
        <taxon>Mycobacteriales</taxon>
        <taxon>Mycobacteriaceae</taxon>
        <taxon>Mycobacterium</taxon>
        <taxon>Mycobacterium simiae complex</taxon>
    </lineage>
</organism>
<dbReference type="InterPro" id="IPR022171">
    <property type="entry name" value="PPE_C"/>
</dbReference>
<dbReference type="GO" id="GO:0052572">
    <property type="term" value="P:response to host immune response"/>
    <property type="evidence" value="ECO:0007669"/>
    <property type="project" value="TreeGrafter"/>
</dbReference>
<dbReference type="HOGENOM" id="CLU_000243_0_1_11"/>
<evidence type="ECO:0000313" key="4">
    <source>
        <dbReference type="EMBL" id="EFG78379.1"/>
    </source>
</evidence>
<comment type="caution">
    <text evidence="4">The sequence shown here is derived from an EMBL/GenBank/DDBJ whole genome shotgun (WGS) entry which is preliminary data.</text>
</comment>
<dbReference type="PANTHER" id="PTHR46766:SF1">
    <property type="entry name" value="GLUTAMINE-RICH PROTEIN 2"/>
    <property type="match status" value="1"/>
</dbReference>
<dbReference type="PANTHER" id="PTHR46766">
    <property type="entry name" value="GLUTAMINE-RICH PROTEIN 2"/>
    <property type="match status" value="1"/>
</dbReference>
<dbReference type="RefSeq" id="WP_007170738.1">
    <property type="nucleotide sequence ID" value="NZ_GG770556.1"/>
</dbReference>
<reference evidence="4 5" key="1">
    <citation type="submission" date="2010-04" db="EMBL/GenBank/DDBJ databases">
        <authorList>
            <person name="Muzny D."/>
            <person name="Qin X."/>
            <person name="Deng J."/>
            <person name="Jiang H."/>
            <person name="Liu Y."/>
            <person name="Qu J."/>
            <person name="Song X.-Z."/>
            <person name="Zhang L."/>
            <person name="Thornton R."/>
            <person name="Coyle M."/>
            <person name="Francisco L."/>
            <person name="Jackson L."/>
            <person name="Javaid M."/>
            <person name="Korchina V."/>
            <person name="Kovar C."/>
            <person name="Mata R."/>
            <person name="Mathew T."/>
            <person name="Ngo R."/>
            <person name="Nguyen L."/>
            <person name="Nguyen N."/>
            <person name="Okwuonu G."/>
            <person name="Ongeri F."/>
            <person name="Pham C."/>
            <person name="Simmons D."/>
            <person name="Wilczek-Boney K."/>
            <person name="Hale W."/>
            <person name="Jakkamsetti A."/>
            <person name="Pham P."/>
            <person name="Ruth R."/>
            <person name="San Lucas F."/>
            <person name="Warren J."/>
            <person name="Zhang J."/>
            <person name="Zhao Z."/>
            <person name="Zhou C."/>
            <person name="Zhu D."/>
            <person name="Lee S."/>
            <person name="Bess C."/>
            <person name="Blankenburg K."/>
            <person name="Forbes L."/>
            <person name="Fu Q."/>
            <person name="Gubbala S."/>
            <person name="Hirani K."/>
            <person name="Jayaseelan J.C."/>
            <person name="Lara F."/>
            <person name="Munidasa M."/>
            <person name="Palculict T."/>
            <person name="Patil S."/>
            <person name="Pu L.-L."/>
            <person name="Saada N."/>
            <person name="Tang L."/>
            <person name="Weissenberger G."/>
            <person name="Zhu Y."/>
            <person name="Hemphill L."/>
            <person name="Shang Y."/>
            <person name="Youmans B."/>
            <person name="Ayvaz T."/>
            <person name="Ross M."/>
            <person name="Santibanez J."/>
            <person name="Aqrawi P."/>
            <person name="Gross S."/>
            <person name="Joshi V."/>
            <person name="Fowler G."/>
            <person name="Nazareth L."/>
            <person name="Reid J."/>
            <person name="Worley K."/>
            <person name="Petrosino J."/>
            <person name="Highlander S."/>
            <person name="Gibbs R."/>
        </authorList>
    </citation>
    <scope>NUCLEOTIDE SEQUENCE [LARGE SCALE GENOMIC DNA]</scope>
    <source>
        <strain evidence="4 5">ATCC BAA-614</strain>
    </source>
</reference>
<evidence type="ECO:0000259" key="2">
    <source>
        <dbReference type="Pfam" id="PF00823"/>
    </source>
</evidence>
<dbReference type="Pfam" id="PF00823">
    <property type="entry name" value="PPE"/>
    <property type="match status" value="1"/>
</dbReference>
<comment type="similarity">
    <text evidence="1">Belongs to the mycobacterial PPE family.</text>
</comment>
<dbReference type="SUPFAM" id="SSF140459">
    <property type="entry name" value="PE/PPE dimer-like"/>
    <property type="match status" value="1"/>
</dbReference>
<dbReference type="EMBL" id="ADNV01000124">
    <property type="protein sequence ID" value="EFG78379.1"/>
    <property type="molecule type" value="Genomic_DNA"/>
</dbReference>
<feature type="domain" description="PPE" evidence="2">
    <location>
        <begin position="6"/>
        <end position="168"/>
    </location>
</feature>
<accession>D5P6C3</accession>
<dbReference type="eggNOG" id="COG5651">
    <property type="taxonomic scope" value="Bacteria"/>
</dbReference>
<dbReference type="AlphaFoldDB" id="D5P6C3"/>
<feature type="domain" description="PPE family C-terminal" evidence="3">
    <location>
        <begin position="327"/>
        <end position="403"/>
    </location>
</feature>
<protein>
    <submittedName>
        <fullName evidence="4">PPE family protein</fullName>
    </submittedName>
</protein>
<dbReference type="Proteomes" id="UP000003653">
    <property type="component" value="Unassembled WGS sequence"/>
</dbReference>
<dbReference type="Gene3D" id="1.20.1260.20">
    <property type="entry name" value="PPE superfamily"/>
    <property type="match status" value="1"/>
</dbReference>
<gene>
    <name evidence="4" type="ORF">HMPREF0591_1717</name>
</gene>
<evidence type="ECO:0000313" key="5">
    <source>
        <dbReference type="Proteomes" id="UP000003653"/>
    </source>
</evidence>
<dbReference type="InterPro" id="IPR038332">
    <property type="entry name" value="PPE_sf"/>
</dbReference>
<dbReference type="Pfam" id="PF12484">
    <property type="entry name" value="PPE-SVP"/>
    <property type="match status" value="1"/>
</dbReference>
<sequence length="408" mass="39852">MTVMIDFGALPPEINSARMYSGAGSTPMLSAAAAWDGLAAELRSAATSFSSAIAAMSSEGWRGPASISMAAAATPLVAWMNTTGMHAEQTATQATAAAGAYETAFSMTVPPPAIAANRSLLTLLVATNVLGQNTPAIATTEAHYSEMWAQDAGAMYGYAAASAAASKVTPFTAPQQTTNAVGLAGQAAAVSQATDTSAGASTQTALSQLTSAVPTRLQSLASPASVASSSSSTSGLSEVLGQLSGSGSGNSQLNDFWNQWGPNANIWNTIFSSGFYTPSNTLGAFTSLLGAGAAGGAAGNAIGEAVTTGPLGGLLGLASLGSGGGASAALGQAASIGPLSVPASWTALAPPTSALTSALGATPLAAPPGGVMPMMPGMPMTSTAGNHLGSAPKYGLRLTVMARSPVAG</sequence>
<evidence type="ECO:0000259" key="3">
    <source>
        <dbReference type="Pfam" id="PF12484"/>
    </source>
</evidence>
<evidence type="ECO:0000256" key="1">
    <source>
        <dbReference type="ARBA" id="ARBA00010652"/>
    </source>
</evidence>